<evidence type="ECO:0000313" key="5">
    <source>
        <dbReference type="Proteomes" id="UP000095256"/>
    </source>
</evidence>
<dbReference type="RefSeq" id="WP_069697356.1">
    <property type="nucleotide sequence ID" value="NZ_JAGGMA010000008.1"/>
</dbReference>
<protein>
    <recommendedName>
        <fullName evidence="3">Mga helix-turn-helix domain-containing protein</fullName>
    </recommendedName>
</protein>
<comment type="caution">
    <text evidence="4">The sequence shown here is derived from an EMBL/GenBank/DDBJ whole genome shotgun (WGS) entry which is preliminary data.</text>
</comment>
<dbReference type="AlphaFoldDB" id="A0A1E5L0I3"/>
<proteinExistence type="predicted"/>
<dbReference type="InterPro" id="IPR050661">
    <property type="entry name" value="BglG_antiterminators"/>
</dbReference>
<dbReference type="PANTHER" id="PTHR30185:SF18">
    <property type="entry name" value="TRANSCRIPTIONAL REGULATOR MTLR"/>
    <property type="match status" value="1"/>
</dbReference>
<dbReference type="EMBL" id="MIEK01000004">
    <property type="protein sequence ID" value="OEH83672.1"/>
    <property type="molecule type" value="Genomic_DNA"/>
</dbReference>
<keyword evidence="5" id="KW-1185">Reference proteome</keyword>
<dbReference type="Proteomes" id="UP000095256">
    <property type="component" value="Unassembled WGS sequence"/>
</dbReference>
<evidence type="ECO:0000256" key="1">
    <source>
        <dbReference type="ARBA" id="ARBA00023015"/>
    </source>
</evidence>
<reference evidence="4 5" key="1">
    <citation type="submission" date="2016-09" db="EMBL/GenBank/DDBJ databases">
        <authorList>
            <person name="Capua I."/>
            <person name="De Benedictis P."/>
            <person name="Joannis T."/>
            <person name="Lombin L.H."/>
            <person name="Cattoli G."/>
        </authorList>
    </citation>
    <scope>NUCLEOTIDE SEQUENCE [LARGE SCALE GENOMIC DNA]</scope>
    <source>
        <strain evidence="4 5">LMG 25899</strain>
    </source>
</reference>
<dbReference type="Gene3D" id="1.10.10.10">
    <property type="entry name" value="Winged helix-like DNA-binding domain superfamily/Winged helix DNA-binding domain"/>
    <property type="match status" value="1"/>
</dbReference>
<dbReference type="InterPro" id="IPR007737">
    <property type="entry name" value="Mga_HTH"/>
</dbReference>
<feature type="domain" description="Mga helix-turn-helix" evidence="3">
    <location>
        <begin position="88"/>
        <end position="165"/>
    </location>
</feature>
<evidence type="ECO:0000259" key="3">
    <source>
        <dbReference type="Pfam" id="PF05043"/>
    </source>
</evidence>
<evidence type="ECO:0000256" key="2">
    <source>
        <dbReference type="ARBA" id="ARBA00023163"/>
    </source>
</evidence>
<dbReference type="Pfam" id="PF05043">
    <property type="entry name" value="Mga"/>
    <property type="match status" value="1"/>
</dbReference>
<dbReference type="OrthoDB" id="2172609at2"/>
<evidence type="ECO:0000313" key="4">
    <source>
        <dbReference type="EMBL" id="OEH83672.1"/>
    </source>
</evidence>
<dbReference type="PANTHER" id="PTHR30185">
    <property type="entry name" value="CRYPTIC BETA-GLUCOSIDE BGL OPERON ANTITERMINATOR"/>
    <property type="match status" value="1"/>
</dbReference>
<dbReference type="InterPro" id="IPR036388">
    <property type="entry name" value="WH-like_DNA-bd_sf"/>
</dbReference>
<name>A0A1E5L0I3_9ENTE</name>
<organism evidence="4 5">
    <name type="scientific">Enterococcus rivorum</name>
    <dbReference type="NCBI Taxonomy" id="762845"/>
    <lineage>
        <taxon>Bacteria</taxon>
        <taxon>Bacillati</taxon>
        <taxon>Bacillota</taxon>
        <taxon>Bacilli</taxon>
        <taxon>Lactobacillales</taxon>
        <taxon>Enterococcaceae</taxon>
        <taxon>Enterococcus</taxon>
    </lineage>
</organism>
<sequence>MNEIGYKLIVDKRVKRRIDIVTLLLKAKQPKPITYLSKMCHSTDKTVSSEIKTINELLPNEIKIISKEFEGVYLIADNPFLLSGFISDQLDGNPLYEIIESIFLSEEKTLEDFSIETFISESTIRSYLNTLKKVLKEYSLSLRIKPFINIVGNEADIRFFFFQYFRHAHDSASILAETEQLAAVHNTITQLTKDFGLKLNLDYYRISHWLLIIEQRILTGHPIKLPIELLEKHEATFNFKNVKSAFYQQFSGLPLGSISEEEFLFAFIVRLDGVIYEESTPFYMKDYKNYLAEFEPLIFYFFSENGLLPYVNADLRVMLQAFLVNTMFLSDITPGFQRVSSAIQQYVQSNYPEILNQWITTLTKNLMPNYLHVKYPLDLATSLTLITVAYIERYTTKKRNILFSLTGTPSSLNYFKTQLLNILPNGVNAHFIFNKPLTNSLLDALEIDTCVYNYHIDEPITYCQSLRMSNIPTETEWLELVPNLLSKINTKAKRE</sequence>
<keyword evidence="2" id="KW-0804">Transcription</keyword>
<dbReference type="STRING" id="762845.BCR26_08370"/>
<accession>A0A1E5L0I3</accession>
<gene>
    <name evidence="4" type="ORF">BCR26_08370</name>
</gene>
<keyword evidence="1" id="KW-0805">Transcription regulation</keyword>